<dbReference type="Proteomes" id="UP001372834">
    <property type="component" value="Unassembled WGS sequence"/>
</dbReference>
<sequence length="107" mass="12215">MELDSLSVAGWFCGGARKEDPQPQLQSQFTYRNRNEIIFLLAGCCLPSGTYGVLPACRALLTLIQTREKKIMKFHLFSGTILYEYVNKGEEEEEEGEKEDDFGLSQW</sequence>
<name>A0AAN8PMU1_POLSC</name>
<protein>
    <submittedName>
        <fullName evidence="1">Uncharacterized protein</fullName>
    </submittedName>
</protein>
<evidence type="ECO:0000313" key="1">
    <source>
        <dbReference type="EMBL" id="KAK6639593.1"/>
    </source>
</evidence>
<comment type="caution">
    <text evidence="1">The sequence shown here is derived from an EMBL/GenBank/DDBJ whole genome shotgun (WGS) entry which is preliminary data.</text>
</comment>
<dbReference type="EMBL" id="JAWJWE010000003">
    <property type="protein sequence ID" value="KAK6639593.1"/>
    <property type="molecule type" value="Genomic_DNA"/>
</dbReference>
<gene>
    <name evidence="1" type="ORF">RUM43_007866</name>
</gene>
<organism evidence="1 2">
    <name type="scientific">Polyplax serrata</name>
    <name type="common">Common mouse louse</name>
    <dbReference type="NCBI Taxonomy" id="468196"/>
    <lineage>
        <taxon>Eukaryota</taxon>
        <taxon>Metazoa</taxon>
        <taxon>Ecdysozoa</taxon>
        <taxon>Arthropoda</taxon>
        <taxon>Hexapoda</taxon>
        <taxon>Insecta</taxon>
        <taxon>Pterygota</taxon>
        <taxon>Neoptera</taxon>
        <taxon>Paraneoptera</taxon>
        <taxon>Psocodea</taxon>
        <taxon>Troctomorpha</taxon>
        <taxon>Phthiraptera</taxon>
        <taxon>Anoplura</taxon>
        <taxon>Polyplacidae</taxon>
        <taxon>Polyplax</taxon>
    </lineage>
</organism>
<dbReference type="AlphaFoldDB" id="A0AAN8PMU1"/>
<accession>A0AAN8PMU1</accession>
<proteinExistence type="predicted"/>
<reference evidence="1 2" key="1">
    <citation type="submission" date="2023-10" db="EMBL/GenBank/DDBJ databases">
        <title>Genomes of two closely related lineages of the louse Polyplax serrata with different host specificities.</title>
        <authorList>
            <person name="Martinu J."/>
            <person name="Tarabai H."/>
            <person name="Stefka J."/>
            <person name="Hypsa V."/>
        </authorList>
    </citation>
    <scope>NUCLEOTIDE SEQUENCE [LARGE SCALE GENOMIC DNA]</scope>
    <source>
        <strain evidence="1">HR10_N</strain>
    </source>
</reference>
<evidence type="ECO:0000313" key="2">
    <source>
        <dbReference type="Proteomes" id="UP001372834"/>
    </source>
</evidence>